<proteinExistence type="predicted"/>
<evidence type="ECO:0000313" key="8">
    <source>
        <dbReference type="Proteomes" id="UP001161017"/>
    </source>
</evidence>
<dbReference type="CDD" id="cd06532">
    <property type="entry name" value="Glyco_transf_25"/>
    <property type="match status" value="1"/>
</dbReference>
<feature type="compositionally biased region" description="Pro residues" evidence="3">
    <location>
        <begin position="1490"/>
        <end position="1501"/>
    </location>
</feature>
<evidence type="ECO:0000256" key="2">
    <source>
        <dbReference type="PROSITE-ProRule" id="PRU00169"/>
    </source>
</evidence>
<feature type="compositionally biased region" description="Low complexity" evidence="3">
    <location>
        <begin position="1461"/>
        <end position="1470"/>
    </location>
</feature>
<dbReference type="PROSITE" id="PS50110">
    <property type="entry name" value="RESPONSE_REGULATORY"/>
    <property type="match status" value="1"/>
</dbReference>
<dbReference type="InterPro" id="IPR004358">
    <property type="entry name" value="Sig_transdc_His_kin-like_C"/>
</dbReference>
<organism evidence="7 8">
    <name type="scientific">Ramalina farinacea</name>
    <dbReference type="NCBI Taxonomy" id="258253"/>
    <lineage>
        <taxon>Eukaryota</taxon>
        <taxon>Fungi</taxon>
        <taxon>Dikarya</taxon>
        <taxon>Ascomycota</taxon>
        <taxon>Pezizomycotina</taxon>
        <taxon>Lecanoromycetes</taxon>
        <taxon>OSLEUM clade</taxon>
        <taxon>Lecanoromycetidae</taxon>
        <taxon>Lecanorales</taxon>
        <taxon>Lecanorineae</taxon>
        <taxon>Ramalinaceae</taxon>
        <taxon>Ramalina</taxon>
    </lineage>
</organism>
<dbReference type="Pfam" id="PF01755">
    <property type="entry name" value="Glyco_transf_25"/>
    <property type="match status" value="1"/>
</dbReference>
<reference evidence="7" key="1">
    <citation type="journal article" date="2023" name="Genome Biol. Evol.">
        <title>First Whole Genome Sequence and Flow Cytometry Genome Size Data for the Lichen-Forming Fungus Ramalina farinacea (Ascomycota).</title>
        <authorList>
            <person name="Llewellyn T."/>
            <person name="Mian S."/>
            <person name="Hill R."/>
            <person name="Leitch I.J."/>
            <person name="Gaya E."/>
        </authorList>
    </citation>
    <scope>NUCLEOTIDE SEQUENCE</scope>
    <source>
        <strain evidence="7">LIQ254RAFAR</strain>
    </source>
</reference>
<dbReference type="SMART" id="SM00387">
    <property type="entry name" value="HATPase_c"/>
    <property type="match status" value="1"/>
</dbReference>
<dbReference type="Pfam" id="PF13188">
    <property type="entry name" value="PAS_8"/>
    <property type="match status" value="2"/>
</dbReference>
<dbReference type="Proteomes" id="UP001161017">
    <property type="component" value="Unassembled WGS sequence"/>
</dbReference>
<keyword evidence="1 2" id="KW-0597">Phosphoprotein</keyword>
<evidence type="ECO:0000259" key="4">
    <source>
        <dbReference type="PROSITE" id="PS50109"/>
    </source>
</evidence>
<comment type="caution">
    <text evidence="7">The sequence shown here is derived from an EMBL/GenBank/DDBJ whole genome shotgun (WGS) entry which is preliminary data.</text>
</comment>
<dbReference type="InterPro" id="IPR002654">
    <property type="entry name" value="Glyco_trans_25"/>
</dbReference>
<dbReference type="Gene3D" id="3.30.450.20">
    <property type="entry name" value="PAS domain"/>
    <property type="match status" value="3"/>
</dbReference>
<dbReference type="PROSITE" id="PS50109">
    <property type="entry name" value="HIS_KIN"/>
    <property type="match status" value="1"/>
</dbReference>
<dbReference type="PROSITE" id="PS50112">
    <property type="entry name" value="PAS"/>
    <property type="match status" value="1"/>
</dbReference>
<dbReference type="InterPro" id="IPR036890">
    <property type="entry name" value="HATPase_C_sf"/>
</dbReference>
<sequence length="1704" mass="188508">MSVPEALGLISVIEFLDADLRPTFILKAPSHGRSAAVSPVPSYINPSLSQSSAYLNDVFLFLATDNALDVIRPGQDTVNGDGTVKSRPTSVTISDRSWQIITLGGCWKIISLAEHLISTPEVTILDSSTPLEVPSRPVPTLTTKSNSFLRSPKKEQPGLPLGAGDPQSWQWTQKKWLFPLTQHQEVLLSVDWAKTPLGPIQLWPSQLRQLCNYILADWRPMLLWWGPTNINIYNESYIEIAGERHPSMLGQPIEDSWPEVWPIIGASIETAKRLRRANRNGESMYILERNGFPEETYMDWSTIPILDDMGGFAGFLNPITDCTALRLAERRMLALINLGEVCAAAKTLDAFWSSVMTSLASANEHDVPFATLYSIGDFFGTSHDLHTPRRRPSECQLEGFLGFEKTTDTGMPSRFSLNGSESLPTALRRAIASGGPAVVSCEDDDLRRQVFSGTPTRGFKEKCQMAVICPISPSNSNNVLGILILALNTRTPYNDEYQNFISMLDRQLTSSLAATLLFQQEVESGLHAAARAAKAKAKLSEELVQTSQKFQALADAIPCGLAMTGNSGDVTYANDRWYGITGTPRDHYGNIHIYDCICDEDLPVMQTHWQRLILTGNPATDPVLQEPYGWAKCCDLSELDSLEHAWNDLVVHEKPLKFECKLRRKRIDISEGKPVAKDVWAMSLSVPDRSSNGQLYIMGCLTDISAQKQAYEDALERAALFEQVLTSKAEKHSTEQRLAQFTRLAPVGLFSVNPAGEFVYVNDRWHEIVGLPKKPWTWTTAIREVAMMKDADEIQKSFDSMLLKREPTSREVQLERKWTLPNAPGSEVRECWVSYTGVAERSESGEPVAIHESTDLALIKSKLFLSIENADVIASCVLHQKRIVDDILTLSKIDAKLLQITPVRVDPCKIIRNALKMFDSESLRTDVKIGFELAPSFEKLGIEYLFFDPSRTLQILINLLTNAIKFTQTQKRRVITVQMGLTREPPSGDELNVEYIKQVALREDLTLRPDWSDGLVHHLSLSVQDTGRGLDAEEKKLLFERFSQASPKTHIQYGGSGLGLFISRELTELQGGRIGVSSQAGVGSTFAFFVKVRKALAITPEMEKRALVLAKTKTTALNPSELAILVVEDNLVNQKVLCKQLHTLGCTVYVANHGVEALDIIKTTMFWRGAAQGVPLSVVLMDIEMPIMDGLTCTRAIRTLQRQGSIVGHVPIIAVSANARGEQQAAAKAAGVDDAVSKPFRIPQLMPRIGRLVKGSREKASAIALFSPRLQAFRSHGNGFTPSAIFSTKFLVVLAVLVFVWLSNTLIAGDFFSRSISTAFSASQEENGDPVLNGTLGFHKLYALSLPGHEERRRPLLAAANATNLTLTVLDAVYGSEVPDAEKPPRWSTYKDGELGCLLSHRLTWRKMIDENIQSAIILESDADWDMRIKPSMQGLRNGVKAIMDFPFNNADYPTNPYTSPSPSSSPSSPQQEKEHPLHRRVRAHNPTTTPAPPRPPPPLPLSSYFSDIPLTPTPYGPNWDIIWLGHCGSTPKRTSRTYLYSDPSSPPHAHAWAYAGGPDSDFYRPGTSRLVYEFGTVACTTAYAVSLSGAKKLDRLYKLTAAPVDLEMQNWCTNRVDLRCVGVFPQILSPAGATSVINGAQEAEEKGWGEVSGAGAGIQVSARRNAVEGLARGGEEEWVRQWEDREEDWREEGAVYGPLGVHD</sequence>
<gene>
    <name evidence="7" type="ORF">OHK93_006931</name>
</gene>
<protein>
    <submittedName>
        <fullName evidence="7">Uncharacterized protein</fullName>
    </submittedName>
</protein>
<dbReference type="SUPFAM" id="SSF55874">
    <property type="entry name" value="ATPase domain of HSP90 chaperone/DNA topoisomerase II/histidine kinase"/>
    <property type="match status" value="1"/>
</dbReference>
<dbReference type="InterPro" id="IPR005467">
    <property type="entry name" value="His_kinase_dom"/>
</dbReference>
<accession>A0AA43QJJ5</accession>
<feature type="domain" description="Response regulatory" evidence="5">
    <location>
        <begin position="1123"/>
        <end position="1253"/>
    </location>
</feature>
<dbReference type="GO" id="GO:0016772">
    <property type="term" value="F:transferase activity, transferring phosphorus-containing groups"/>
    <property type="evidence" value="ECO:0007669"/>
    <property type="project" value="InterPro"/>
</dbReference>
<dbReference type="Gene3D" id="3.30.565.10">
    <property type="entry name" value="Histidine kinase-like ATPase, C-terminal domain"/>
    <property type="match status" value="1"/>
</dbReference>
<feature type="region of interest" description="Disordered" evidence="3">
    <location>
        <begin position="1484"/>
        <end position="1503"/>
    </location>
</feature>
<keyword evidence="8" id="KW-1185">Reference proteome</keyword>
<dbReference type="InterPro" id="IPR003594">
    <property type="entry name" value="HATPase_dom"/>
</dbReference>
<evidence type="ECO:0000256" key="3">
    <source>
        <dbReference type="SAM" id="MobiDB-lite"/>
    </source>
</evidence>
<dbReference type="Pfam" id="PF26131">
    <property type="entry name" value="PAS-like"/>
    <property type="match status" value="1"/>
</dbReference>
<feature type="domain" description="PAS" evidence="6">
    <location>
        <begin position="734"/>
        <end position="805"/>
    </location>
</feature>
<dbReference type="PRINTS" id="PR00344">
    <property type="entry name" value="BCTRLSENSOR"/>
</dbReference>
<dbReference type="InterPro" id="IPR058846">
    <property type="entry name" value="PAS-like"/>
</dbReference>
<name>A0AA43QJJ5_9LECA</name>
<dbReference type="SUPFAM" id="SSF52172">
    <property type="entry name" value="CheY-like"/>
    <property type="match status" value="1"/>
</dbReference>
<dbReference type="PANTHER" id="PTHR43719">
    <property type="entry name" value="TWO-COMPONENT HISTIDINE KINASE"/>
    <property type="match status" value="1"/>
</dbReference>
<evidence type="ECO:0000313" key="7">
    <source>
        <dbReference type="EMBL" id="MDI1487660.1"/>
    </source>
</evidence>
<dbReference type="InterPro" id="IPR000014">
    <property type="entry name" value="PAS"/>
</dbReference>
<dbReference type="SUPFAM" id="SSF55785">
    <property type="entry name" value="PYP-like sensor domain (PAS domain)"/>
    <property type="match status" value="2"/>
</dbReference>
<dbReference type="EMBL" id="JAPUFD010000006">
    <property type="protein sequence ID" value="MDI1487660.1"/>
    <property type="molecule type" value="Genomic_DNA"/>
</dbReference>
<dbReference type="SMART" id="SM00448">
    <property type="entry name" value="REC"/>
    <property type="match status" value="1"/>
</dbReference>
<evidence type="ECO:0000259" key="6">
    <source>
        <dbReference type="PROSITE" id="PS50112"/>
    </source>
</evidence>
<evidence type="ECO:0000259" key="5">
    <source>
        <dbReference type="PROSITE" id="PS50110"/>
    </source>
</evidence>
<dbReference type="InterPro" id="IPR011006">
    <property type="entry name" value="CheY-like_superfamily"/>
</dbReference>
<feature type="region of interest" description="Disordered" evidence="3">
    <location>
        <begin position="1453"/>
        <end position="1479"/>
    </location>
</feature>
<dbReference type="Pfam" id="PF02518">
    <property type="entry name" value="HATPase_c"/>
    <property type="match status" value="1"/>
</dbReference>
<evidence type="ECO:0000256" key="1">
    <source>
        <dbReference type="ARBA" id="ARBA00022553"/>
    </source>
</evidence>
<dbReference type="Gene3D" id="3.40.50.2300">
    <property type="match status" value="1"/>
</dbReference>
<dbReference type="InterPro" id="IPR050956">
    <property type="entry name" value="2C_system_His_kinase"/>
</dbReference>
<dbReference type="CDD" id="cd17546">
    <property type="entry name" value="REC_hyHK_CKI1_RcsC-like"/>
    <property type="match status" value="1"/>
</dbReference>
<dbReference type="SMART" id="SM00091">
    <property type="entry name" value="PAS"/>
    <property type="match status" value="2"/>
</dbReference>
<dbReference type="InterPro" id="IPR035965">
    <property type="entry name" value="PAS-like_dom_sf"/>
</dbReference>
<dbReference type="GO" id="GO:0000160">
    <property type="term" value="P:phosphorelay signal transduction system"/>
    <property type="evidence" value="ECO:0007669"/>
    <property type="project" value="InterPro"/>
</dbReference>
<feature type="modified residue" description="4-aspartylphosphate" evidence="2">
    <location>
        <position position="1182"/>
    </location>
</feature>
<dbReference type="CDD" id="cd00130">
    <property type="entry name" value="PAS"/>
    <property type="match status" value="1"/>
</dbReference>
<dbReference type="Pfam" id="PF00072">
    <property type="entry name" value="Response_reg"/>
    <property type="match status" value="1"/>
</dbReference>
<feature type="domain" description="Histidine kinase" evidence="4">
    <location>
        <begin position="882"/>
        <end position="1094"/>
    </location>
</feature>
<dbReference type="PANTHER" id="PTHR43719:SF30">
    <property type="entry name" value="TWO-COMPONENT SYSTEM RESPONSE REGULATOR"/>
    <property type="match status" value="1"/>
</dbReference>
<dbReference type="InterPro" id="IPR001789">
    <property type="entry name" value="Sig_transdc_resp-reg_receiver"/>
</dbReference>